<dbReference type="AlphaFoldDB" id="A0A2K3JKF9"/>
<organism evidence="1 2">
    <name type="scientific">Trifolium pratense</name>
    <name type="common">Red clover</name>
    <dbReference type="NCBI Taxonomy" id="57577"/>
    <lineage>
        <taxon>Eukaryota</taxon>
        <taxon>Viridiplantae</taxon>
        <taxon>Streptophyta</taxon>
        <taxon>Embryophyta</taxon>
        <taxon>Tracheophyta</taxon>
        <taxon>Spermatophyta</taxon>
        <taxon>Magnoliopsida</taxon>
        <taxon>eudicotyledons</taxon>
        <taxon>Gunneridae</taxon>
        <taxon>Pentapetalae</taxon>
        <taxon>rosids</taxon>
        <taxon>fabids</taxon>
        <taxon>Fabales</taxon>
        <taxon>Fabaceae</taxon>
        <taxon>Papilionoideae</taxon>
        <taxon>50 kb inversion clade</taxon>
        <taxon>NPAAA clade</taxon>
        <taxon>Hologalegina</taxon>
        <taxon>IRL clade</taxon>
        <taxon>Trifolieae</taxon>
        <taxon>Trifolium</taxon>
    </lineage>
</organism>
<evidence type="ECO:0000313" key="2">
    <source>
        <dbReference type="Proteomes" id="UP000236291"/>
    </source>
</evidence>
<dbReference type="Proteomes" id="UP000236291">
    <property type="component" value="Unassembled WGS sequence"/>
</dbReference>
<comment type="caution">
    <text evidence="1">The sequence shown here is derived from an EMBL/GenBank/DDBJ whole genome shotgun (WGS) entry which is preliminary data.</text>
</comment>
<reference evidence="1 2" key="2">
    <citation type="journal article" date="2017" name="Front. Plant Sci.">
        <title>Gene Classification and Mining of Molecular Markers Useful in Red Clover (Trifolium pratense) Breeding.</title>
        <authorList>
            <person name="Istvanek J."/>
            <person name="Dluhosova J."/>
            <person name="Dluhos P."/>
            <person name="Patkova L."/>
            <person name="Nedelnik J."/>
            <person name="Repkova J."/>
        </authorList>
    </citation>
    <scope>NUCLEOTIDE SEQUENCE [LARGE SCALE GENOMIC DNA]</scope>
    <source>
        <strain evidence="2">cv. Tatra</strain>
        <tissue evidence="1">Young leaves</tissue>
    </source>
</reference>
<sequence>MNDSRRKCNGGEISWRRDCLTDMAVRFHCKKKDGGATAAAIKAKRDVATCHSSVKKLEEMEDKKMEWISTPNNLAYRVLFW</sequence>
<feature type="non-terminal residue" evidence="1">
    <location>
        <position position="81"/>
    </location>
</feature>
<protein>
    <submittedName>
        <fullName evidence="1">Uncharacterized protein</fullName>
    </submittedName>
</protein>
<dbReference type="EMBL" id="ASHM01068262">
    <property type="protein sequence ID" value="PNX54520.1"/>
    <property type="molecule type" value="Genomic_DNA"/>
</dbReference>
<gene>
    <name evidence="1" type="ORF">L195_g048140</name>
</gene>
<name>A0A2K3JKF9_TRIPR</name>
<accession>A0A2K3JKF9</accession>
<proteinExistence type="predicted"/>
<evidence type="ECO:0000313" key="1">
    <source>
        <dbReference type="EMBL" id="PNX54520.1"/>
    </source>
</evidence>
<reference evidence="1 2" key="1">
    <citation type="journal article" date="2014" name="Am. J. Bot.">
        <title>Genome assembly and annotation for red clover (Trifolium pratense; Fabaceae).</title>
        <authorList>
            <person name="Istvanek J."/>
            <person name="Jaros M."/>
            <person name="Krenek A."/>
            <person name="Repkova J."/>
        </authorList>
    </citation>
    <scope>NUCLEOTIDE SEQUENCE [LARGE SCALE GENOMIC DNA]</scope>
    <source>
        <strain evidence="2">cv. Tatra</strain>
        <tissue evidence="1">Young leaves</tissue>
    </source>
</reference>